<dbReference type="Gene3D" id="3.60.130.10">
    <property type="entry name" value="Clavaminate synthase-like"/>
    <property type="match status" value="1"/>
</dbReference>
<dbReference type="GO" id="GO:0044273">
    <property type="term" value="P:sulfur compound catabolic process"/>
    <property type="evidence" value="ECO:0007669"/>
    <property type="project" value="TreeGrafter"/>
</dbReference>
<keyword evidence="3" id="KW-0223">Dioxygenase</keyword>
<dbReference type="Gene3D" id="4.10.240.10">
    <property type="entry name" value="Zn(2)-C6 fungal-type DNA-binding domain"/>
    <property type="match status" value="1"/>
</dbReference>
<dbReference type="InterPro" id="IPR042098">
    <property type="entry name" value="TauD-like_sf"/>
</dbReference>
<dbReference type="AlphaFoldDB" id="A0AAW0FMV1"/>
<evidence type="ECO:0000256" key="2">
    <source>
        <dbReference type="ARBA" id="ARBA00022723"/>
    </source>
</evidence>
<evidence type="ECO:0000256" key="4">
    <source>
        <dbReference type="ARBA" id="ARBA00023002"/>
    </source>
</evidence>
<evidence type="ECO:0000256" key="5">
    <source>
        <dbReference type="ARBA" id="ARBA00023004"/>
    </source>
</evidence>
<dbReference type="Pfam" id="PF02668">
    <property type="entry name" value="TauD"/>
    <property type="match status" value="1"/>
</dbReference>
<dbReference type="PANTHER" id="PTHR30468:SF1">
    <property type="entry name" value="ALPHA-KETOGLUTARATE-DEPENDENT SULFONATE DIOXYGENASE"/>
    <property type="match status" value="1"/>
</dbReference>
<dbReference type="CDD" id="cd00067">
    <property type="entry name" value="GAL4"/>
    <property type="match status" value="1"/>
</dbReference>
<dbReference type="FunFam" id="3.60.130.10:FF:000003">
    <property type="entry name" value="Alpha-ketoglutarate-dependent taurine dioxygenase"/>
    <property type="match status" value="1"/>
</dbReference>
<proteinExistence type="inferred from homology"/>
<evidence type="ECO:0000256" key="1">
    <source>
        <dbReference type="ARBA" id="ARBA00005896"/>
    </source>
</evidence>
<evidence type="ECO:0000256" key="6">
    <source>
        <dbReference type="SAM" id="MobiDB-lite"/>
    </source>
</evidence>
<keyword evidence="9" id="KW-1185">Reference proteome</keyword>
<dbReference type="SUPFAM" id="SSF57701">
    <property type="entry name" value="Zn2/Cys6 DNA-binding domain"/>
    <property type="match status" value="1"/>
</dbReference>
<evidence type="ECO:0000256" key="3">
    <source>
        <dbReference type="ARBA" id="ARBA00022964"/>
    </source>
</evidence>
<dbReference type="Proteomes" id="UP001385951">
    <property type="component" value="Unassembled WGS sequence"/>
</dbReference>
<dbReference type="InterPro" id="IPR003819">
    <property type="entry name" value="TauD/TfdA-like"/>
</dbReference>
<sequence length="578" mass="65969">MGYKEYQQVLNFAAPTKQKTKKTASKKSPSSGDALEDKPIKRRTKTGCFTCRRRKKKCDMDKEDGKCQACIRNFLDCSWPDSCDKKKEEAIKVESPISITSSPELVNAEEEEVKSDVTKGAHAYPSPILSPRADTRKLAVTDINFLLLPPSSTNDYKVSKPKSVKKEQKEVKESKTHFIFSSTFPIHPHYQSTMTSNQRYGDFDTHFLKGLDEVGSDGVLSINKSSRDISHFPEFLPTWDPSEKYPPLQFFNYEDVGKKADPSFPNLFAKNIEYKRKNITPKLGTEIHGIQLSQLDDQGKNELALYVAQRGVVVFRDQDFNQYGPGFAVDYGKYFGPLHIHPTSGAPRGHPQLHITYRRPDPTEFSRVFATRNQAVNWHSDVSYELQPPGYTFFSVLEGPDSGGDTIFADTVEAYKRLSPEFQKRLAGLHVLHTSQDQASNSKTQGGIERRKPVSNIHPLIRTHPVTGEKSIYLNRPFSRKIVELKEEESDYLLKFLYSHIEQAHDLQLRARWEPNTVVVWDNRRSVHSAIIDWDTPVHRHAFRITSQAERPVEDLKDLNKPEDTIADIEHALNKSFQ</sequence>
<dbReference type="EMBL" id="JASBNA010000066">
    <property type="protein sequence ID" value="KAK7678858.1"/>
    <property type="molecule type" value="Genomic_DNA"/>
</dbReference>
<dbReference type="GO" id="GO:0005737">
    <property type="term" value="C:cytoplasm"/>
    <property type="evidence" value="ECO:0007669"/>
    <property type="project" value="TreeGrafter"/>
</dbReference>
<feature type="region of interest" description="Disordered" evidence="6">
    <location>
        <begin position="14"/>
        <end position="39"/>
    </location>
</feature>
<feature type="domain" description="Zn(2)-C6 fungal-type" evidence="7">
    <location>
        <begin position="47"/>
        <end position="79"/>
    </location>
</feature>
<gene>
    <name evidence="8" type="primary">JLP1</name>
    <name evidence="8" type="ORF">QCA50_018160</name>
</gene>
<protein>
    <submittedName>
        <fullName evidence="8">DnaJ-like protein</fullName>
    </submittedName>
</protein>
<comment type="caution">
    <text evidence="8">The sequence shown here is derived from an EMBL/GenBank/DDBJ whole genome shotgun (WGS) entry which is preliminary data.</text>
</comment>
<evidence type="ECO:0000259" key="7">
    <source>
        <dbReference type="PROSITE" id="PS50048"/>
    </source>
</evidence>
<name>A0AAW0FMV1_9APHY</name>
<dbReference type="InterPro" id="IPR001138">
    <property type="entry name" value="Zn2Cys6_DnaBD"/>
</dbReference>
<dbReference type="InterPro" id="IPR051323">
    <property type="entry name" value="AtsK-like"/>
</dbReference>
<dbReference type="GO" id="GO:0000907">
    <property type="term" value="F:sulfonate dioxygenase activity"/>
    <property type="evidence" value="ECO:0007669"/>
    <property type="project" value="TreeGrafter"/>
</dbReference>
<keyword evidence="5" id="KW-0408">Iron</keyword>
<dbReference type="SUPFAM" id="SSF51197">
    <property type="entry name" value="Clavaminate synthase-like"/>
    <property type="match status" value="1"/>
</dbReference>
<evidence type="ECO:0000313" key="8">
    <source>
        <dbReference type="EMBL" id="KAK7678858.1"/>
    </source>
</evidence>
<dbReference type="GO" id="GO:0000981">
    <property type="term" value="F:DNA-binding transcription factor activity, RNA polymerase II-specific"/>
    <property type="evidence" value="ECO:0007669"/>
    <property type="project" value="InterPro"/>
</dbReference>
<evidence type="ECO:0000313" key="9">
    <source>
        <dbReference type="Proteomes" id="UP001385951"/>
    </source>
</evidence>
<accession>A0AAW0FMV1</accession>
<dbReference type="SMART" id="SM00066">
    <property type="entry name" value="GAL4"/>
    <property type="match status" value="1"/>
</dbReference>
<dbReference type="PROSITE" id="PS00463">
    <property type="entry name" value="ZN2_CY6_FUNGAL_1"/>
    <property type="match status" value="1"/>
</dbReference>
<comment type="similarity">
    <text evidence="1">Belongs to the TfdA dioxygenase family.</text>
</comment>
<reference evidence="8 9" key="1">
    <citation type="submission" date="2022-09" db="EMBL/GenBank/DDBJ databases">
        <authorList>
            <person name="Palmer J.M."/>
        </authorList>
    </citation>
    <scope>NUCLEOTIDE SEQUENCE [LARGE SCALE GENOMIC DNA]</scope>
    <source>
        <strain evidence="8 9">DSM 7382</strain>
    </source>
</reference>
<dbReference type="InterPro" id="IPR036864">
    <property type="entry name" value="Zn2-C6_fun-type_DNA-bd_sf"/>
</dbReference>
<dbReference type="GO" id="GO:0008270">
    <property type="term" value="F:zinc ion binding"/>
    <property type="evidence" value="ECO:0007669"/>
    <property type="project" value="InterPro"/>
</dbReference>
<keyword evidence="2" id="KW-0479">Metal-binding</keyword>
<dbReference type="PANTHER" id="PTHR30468">
    <property type="entry name" value="ALPHA-KETOGLUTARATE-DEPENDENT SULFONATE DIOXYGENASE"/>
    <property type="match status" value="1"/>
</dbReference>
<dbReference type="PROSITE" id="PS50048">
    <property type="entry name" value="ZN2_CY6_FUNGAL_2"/>
    <property type="match status" value="1"/>
</dbReference>
<organism evidence="8 9">
    <name type="scientific">Cerrena zonata</name>
    <dbReference type="NCBI Taxonomy" id="2478898"/>
    <lineage>
        <taxon>Eukaryota</taxon>
        <taxon>Fungi</taxon>
        <taxon>Dikarya</taxon>
        <taxon>Basidiomycota</taxon>
        <taxon>Agaricomycotina</taxon>
        <taxon>Agaricomycetes</taxon>
        <taxon>Polyporales</taxon>
        <taxon>Cerrenaceae</taxon>
        <taxon>Cerrena</taxon>
    </lineage>
</organism>
<keyword evidence="4" id="KW-0560">Oxidoreductase</keyword>